<proteinExistence type="predicted"/>
<evidence type="ECO:0000313" key="2">
    <source>
        <dbReference type="EMBL" id="SBV33195.1"/>
    </source>
</evidence>
<dbReference type="KEGG" id="sphu:SPPYR_2075"/>
<reference evidence="2" key="1">
    <citation type="submission" date="2016-03" db="EMBL/GenBank/DDBJ databases">
        <authorList>
            <person name="Ploux O."/>
        </authorList>
    </citation>
    <scope>NUCLEOTIDE SEQUENCE</scope>
    <source>
        <strain evidence="2">UC10</strain>
    </source>
</reference>
<name>A0A1Y5PX49_9SPHN</name>
<feature type="compositionally biased region" description="Basic and acidic residues" evidence="1">
    <location>
        <begin position="1"/>
        <end position="15"/>
    </location>
</feature>
<feature type="region of interest" description="Disordered" evidence="1">
    <location>
        <begin position="1"/>
        <end position="36"/>
    </location>
</feature>
<evidence type="ECO:0000256" key="1">
    <source>
        <dbReference type="SAM" id="MobiDB-lite"/>
    </source>
</evidence>
<gene>
    <name evidence="2" type="ORF">SPPYR_2075</name>
</gene>
<protein>
    <submittedName>
        <fullName evidence="2">Uncharacterized protein</fullName>
    </submittedName>
</protein>
<dbReference type="AlphaFoldDB" id="A0A1Y5PX49"/>
<organism evidence="2">
    <name type="scientific">uncultured Sphingopyxis sp</name>
    <dbReference type="NCBI Taxonomy" id="310581"/>
    <lineage>
        <taxon>Bacteria</taxon>
        <taxon>Pseudomonadati</taxon>
        <taxon>Pseudomonadota</taxon>
        <taxon>Alphaproteobacteria</taxon>
        <taxon>Sphingomonadales</taxon>
        <taxon>Sphingomonadaceae</taxon>
        <taxon>Sphingopyxis</taxon>
        <taxon>environmental samples</taxon>
    </lineage>
</organism>
<accession>A0A1Y5PX49</accession>
<dbReference type="EMBL" id="LT598653">
    <property type="protein sequence ID" value="SBV33195.1"/>
    <property type="molecule type" value="Genomic_DNA"/>
</dbReference>
<sequence>MPLHVGDLREDRHDQFTNPLADRTKPNDIEHNSLFD</sequence>
<feature type="compositionally biased region" description="Basic and acidic residues" evidence="1">
    <location>
        <begin position="22"/>
        <end position="36"/>
    </location>
</feature>